<accession>A0A1N7PRJ3</accession>
<reference evidence="5" key="1">
    <citation type="submission" date="2017-01" db="EMBL/GenBank/DDBJ databases">
        <authorList>
            <person name="Varghese N."/>
            <person name="Submissions S."/>
        </authorList>
    </citation>
    <scope>NUCLEOTIDE SEQUENCE [LARGE SCALE GENOMIC DNA]</scope>
    <source>
        <strain evidence="5">DSM 29430</strain>
    </source>
</reference>
<dbReference type="InterPro" id="IPR001753">
    <property type="entry name" value="Enoyl-CoA_hydra/iso"/>
</dbReference>
<dbReference type="PANTHER" id="PTHR11941:SF54">
    <property type="entry name" value="ENOYL-COA HYDRATASE, MITOCHONDRIAL"/>
    <property type="match status" value="1"/>
</dbReference>
<dbReference type="SUPFAM" id="SSF52096">
    <property type="entry name" value="ClpP/crotonase"/>
    <property type="match status" value="1"/>
</dbReference>
<evidence type="ECO:0000313" key="5">
    <source>
        <dbReference type="Proteomes" id="UP000186684"/>
    </source>
</evidence>
<protein>
    <submittedName>
        <fullName evidence="4">Enoyl-CoA hydratase</fullName>
    </submittedName>
</protein>
<evidence type="ECO:0000256" key="1">
    <source>
        <dbReference type="ARBA" id="ARBA00005254"/>
    </source>
</evidence>
<dbReference type="InterPro" id="IPR014748">
    <property type="entry name" value="Enoyl-CoA_hydra_C"/>
</dbReference>
<comment type="similarity">
    <text evidence="1 3">Belongs to the enoyl-CoA hydratase/isomerase family.</text>
</comment>
<proteinExistence type="inferred from homology"/>
<dbReference type="Gene3D" id="1.10.12.10">
    <property type="entry name" value="Lyase 2-enoyl-coa Hydratase, Chain A, domain 2"/>
    <property type="match status" value="1"/>
</dbReference>
<dbReference type="GO" id="GO:0016829">
    <property type="term" value="F:lyase activity"/>
    <property type="evidence" value="ECO:0007669"/>
    <property type="project" value="UniProtKB-KW"/>
</dbReference>
<gene>
    <name evidence="4" type="ORF">SAMN05421759_11920</name>
</gene>
<dbReference type="AlphaFoldDB" id="A0A1N7PRJ3"/>
<dbReference type="Gene3D" id="3.90.226.10">
    <property type="entry name" value="2-enoyl-CoA Hydratase, Chain A, domain 1"/>
    <property type="match status" value="1"/>
</dbReference>
<dbReference type="CDD" id="cd06558">
    <property type="entry name" value="crotonase-like"/>
    <property type="match status" value="1"/>
</dbReference>
<dbReference type="PROSITE" id="PS00166">
    <property type="entry name" value="ENOYL_COA_HYDRATASE"/>
    <property type="match status" value="1"/>
</dbReference>
<dbReference type="InterPro" id="IPR029045">
    <property type="entry name" value="ClpP/crotonase-like_dom_sf"/>
</dbReference>
<dbReference type="NCBIfam" id="NF004781">
    <property type="entry name" value="PRK06127.1"/>
    <property type="match status" value="1"/>
</dbReference>
<dbReference type="InterPro" id="IPR018376">
    <property type="entry name" value="Enoyl-CoA_hyd/isom_CS"/>
</dbReference>
<dbReference type="EMBL" id="FTOQ01000019">
    <property type="protein sequence ID" value="SIT13244.1"/>
    <property type="molecule type" value="Genomic_DNA"/>
</dbReference>
<sequence length="272" mass="29000">MDRHMSDTEELAGGKLQVTRRAGVVRIVFNNPDKRNAMTLAMWQGLGDLCAALAEEDGLRVVTLEGAGERAFVAGADISEFAQTRGSSEAADAYNAAVARAERLLEAVPVPTLALVRGSCVGGGLGIAMRCDLRLARADARFGITPAKLGLGYGFEGVASLNRRLGHAVTADLLFTGRLLPAEEAQARGICDFVHPGETFEAECAAYVDTISANAPLTIRTAKAALLELAKAEADQDPARIARMIETCYNSDDYQEGQRAFAEKRAPVFKGR</sequence>
<dbReference type="STRING" id="633194.SAMN05421759_11920"/>
<dbReference type="PANTHER" id="PTHR11941">
    <property type="entry name" value="ENOYL-COA HYDRATASE-RELATED"/>
    <property type="match status" value="1"/>
</dbReference>
<organism evidence="4 5">
    <name type="scientific">Roseivivax lentus</name>
    <dbReference type="NCBI Taxonomy" id="633194"/>
    <lineage>
        <taxon>Bacteria</taxon>
        <taxon>Pseudomonadati</taxon>
        <taxon>Pseudomonadota</taxon>
        <taxon>Alphaproteobacteria</taxon>
        <taxon>Rhodobacterales</taxon>
        <taxon>Roseobacteraceae</taxon>
        <taxon>Roseivivax</taxon>
    </lineage>
</organism>
<name>A0A1N7PRJ3_9RHOB</name>
<keyword evidence="5" id="KW-1185">Reference proteome</keyword>
<keyword evidence="2" id="KW-0456">Lyase</keyword>
<dbReference type="Pfam" id="PF00378">
    <property type="entry name" value="ECH_1"/>
    <property type="match status" value="1"/>
</dbReference>
<dbReference type="GO" id="GO:0006635">
    <property type="term" value="P:fatty acid beta-oxidation"/>
    <property type="evidence" value="ECO:0007669"/>
    <property type="project" value="TreeGrafter"/>
</dbReference>
<dbReference type="Proteomes" id="UP000186684">
    <property type="component" value="Unassembled WGS sequence"/>
</dbReference>
<evidence type="ECO:0000313" key="4">
    <source>
        <dbReference type="EMBL" id="SIT13244.1"/>
    </source>
</evidence>
<evidence type="ECO:0000256" key="3">
    <source>
        <dbReference type="RuleBase" id="RU003707"/>
    </source>
</evidence>
<evidence type="ECO:0000256" key="2">
    <source>
        <dbReference type="ARBA" id="ARBA00023239"/>
    </source>
</evidence>